<feature type="compositionally biased region" description="Polar residues" evidence="1">
    <location>
        <begin position="606"/>
        <end position="615"/>
    </location>
</feature>
<feature type="compositionally biased region" description="Polar residues" evidence="1">
    <location>
        <begin position="691"/>
        <end position="712"/>
    </location>
</feature>
<protein>
    <submittedName>
        <fullName evidence="2">Uncharacterized protein</fullName>
    </submittedName>
</protein>
<dbReference type="Proteomes" id="UP001331761">
    <property type="component" value="Unassembled WGS sequence"/>
</dbReference>
<feature type="region of interest" description="Disordered" evidence="1">
    <location>
        <begin position="512"/>
        <end position="549"/>
    </location>
</feature>
<proteinExistence type="predicted"/>
<feature type="compositionally biased region" description="Basic and acidic residues" evidence="1">
    <location>
        <begin position="644"/>
        <end position="662"/>
    </location>
</feature>
<dbReference type="InterPro" id="IPR032675">
    <property type="entry name" value="LRR_dom_sf"/>
</dbReference>
<feature type="region of interest" description="Disordered" evidence="1">
    <location>
        <begin position="405"/>
        <end position="441"/>
    </location>
</feature>
<gene>
    <name evidence="2" type="ORF">GCK32_003169</name>
</gene>
<feature type="region of interest" description="Disordered" evidence="1">
    <location>
        <begin position="691"/>
        <end position="740"/>
    </location>
</feature>
<reference evidence="2 3" key="1">
    <citation type="submission" date="2019-10" db="EMBL/GenBank/DDBJ databases">
        <title>Assembly and Annotation for the nematode Trichostrongylus colubriformis.</title>
        <authorList>
            <person name="Martin J."/>
        </authorList>
    </citation>
    <scope>NUCLEOTIDE SEQUENCE [LARGE SCALE GENOMIC DNA]</scope>
    <source>
        <strain evidence="2">G859</strain>
        <tissue evidence="2">Whole worm</tissue>
    </source>
</reference>
<feature type="region of interest" description="Disordered" evidence="1">
    <location>
        <begin position="578"/>
        <end position="663"/>
    </location>
</feature>
<comment type="caution">
    <text evidence="2">The sequence shown here is derived from an EMBL/GenBank/DDBJ whole genome shotgun (WGS) entry which is preliminary data.</text>
</comment>
<dbReference type="AlphaFoldDB" id="A0AAN8FQA0"/>
<feature type="compositionally biased region" description="Pro residues" evidence="1">
    <location>
        <begin position="618"/>
        <end position="628"/>
    </location>
</feature>
<evidence type="ECO:0000313" key="2">
    <source>
        <dbReference type="EMBL" id="KAK5974275.1"/>
    </source>
</evidence>
<evidence type="ECO:0000256" key="1">
    <source>
        <dbReference type="SAM" id="MobiDB-lite"/>
    </source>
</evidence>
<dbReference type="EMBL" id="WIXE01014466">
    <property type="protein sequence ID" value="KAK5974275.1"/>
    <property type="molecule type" value="Genomic_DNA"/>
</dbReference>
<feature type="compositionally biased region" description="Pro residues" evidence="1">
    <location>
        <begin position="405"/>
        <end position="422"/>
    </location>
</feature>
<feature type="compositionally biased region" description="Low complexity" evidence="1">
    <location>
        <begin position="629"/>
        <end position="641"/>
    </location>
</feature>
<sequence>MIMILKSRWSHFLLNSFLCIATKRRMSLDALRLVSEYMTPAGRINLAQIDAGSCNALIRWEDVHSLLFDDSKILMAGDVFRHQIESGNESNAHILMDQAFRLCPHSRHVWIQTRLRNEDIDALRKRSELIETLHLSSENFDTRYPLNWEHFALNRLRSINILHRMDQPLNLRQILDPPACQALFPFTLRQVTMTGIVLTSYFMDTLLTLTNLRSLDLIGCVIDTNLASNYVEKLGQLPNLDEMSMPPSMYSFSNHDGNKVPFSLRKLRLSRLSLYMEQFDENIFFEQLELMMPKRLEALVLYGNFFALKKSKKYGQWKKFEIVFGAMIPQVRTQWWMRDDALLMSHLVRSAPYKIADDFRPIRNTTASWRFDQAATESEEARQERQNQPLNRILRFMRPEAPVPPAIAQPRAPPEPPLPPPAVRRNRIRRRTNGPAVAEEPRPMPIMFTIPADGAASAPVGLIIPTQAAMDAAAPPVPNNQNEQAQEQPGGLHIARPPGIPALLPAPPVLEANRTPHGDAVPPQITAPVLAPTPNQINQTQPAQNQDYAAAAPAIPQPSGIQAYNPAPLPAQSVHVEEVPPETPAAADQPRPSVELPGELPAPVSHPNSRENGAQPQLFPPNAEPPGQPTAATNPPANPATRPEQAHGEQRQLEHQDGHADEENINMMLQGMLQALVEEIVFDAINEENMQNTVTEPSPAVSTNVTSVPRDNSTVRTSTPVTPPPTETPRSAQPPQDRRS</sequence>
<evidence type="ECO:0000313" key="3">
    <source>
        <dbReference type="Proteomes" id="UP001331761"/>
    </source>
</evidence>
<dbReference type="Gene3D" id="3.80.10.10">
    <property type="entry name" value="Ribonuclease Inhibitor"/>
    <property type="match status" value="1"/>
</dbReference>
<keyword evidence="3" id="KW-1185">Reference proteome</keyword>
<organism evidence="2 3">
    <name type="scientific">Trichostrongylus colubriformis</name>
    <name type="common">Black scour worm</name>
    <dbReference type="NCBI Taxonomy" id="6319"/>
    <lineage>
        <taxon>Eukaryota</taxon>
        <taxon>Metazoa</taxon>
        <taxon>Ecdysozoa</taxon>
        <taxon>Nematoda</taxon>
        <taxon>Chromadorea</taxon>
        <taxon>Rhabditida</taxon>
        <taxon>Rhabditina</taxon>
        <taxon>Rhabditomorpha</taxon>
        <taxon>Strongyloidea</taxon>
        <taxon>Trichostrongylidae</taxon>
        <taxon>Trichostrongylus</taxon>
    </lineage>
</organism>
<accession>A0AAN8FQA0</accession>
<dbReference type="SUPFAM" id="SSF52058">
    <property type="entry name" value="L domain-like"/>
    <property type="match status" value="1"/>
</dbReference>
<name>A0AAN8FQA0_TRICO</name>